<dbReference type="Pfam" id="PF00403">
    <property type="entry name" value="HMA"/>
    <property type="match status" value="1"/>
</dbReference>
<keyword evidence="3" id="KW-0406">Ion transport</keyword>
<dbReference type="Pfam" id="PF01545">
    <property type="entry name" value="Cation_efflux"/>
    <property type="match status" value="1"/>
</dbReference>
<feature type="transmembrane region" description="Helical" evidence="6">
    <location>
        <begin position="290"/>
        <end position="307"/>
    </location>
</feature>
<evidence type="ECO:0000256" key="3">
    <source>
        <dbReference type="ARBA" id="ARBA00022906"/>
    </source>
</evidence>
<feature type="transmembrane region" description="Helical" evidence="6">
    <location>
        <begin position="223"/>
        <end position="242"/>
    </location>
</feature>
<dbReference type="InterPro" id="IPR006121">
    <property type="entry name" value="HMA_dom"/>
</dbReference>
<evidence type="ECO:0000256" key="4">
    <source>
        <dbReference type="ARBA" id="ARBA00022989"/>
    </source>
</evidence>
<dbReference type="EMBL" id="CP053084">
    <property type="protein sequence ID" value="QJR31105.1"/>
    <property type="molecule type" value="Genomic_DNA"/>
</dbReference>
<gene>
    <name evidence="8" type="ORF">HKT17_07490</name>
</gene>
<sequence length="334" mass="35746">MDCPSEENLIRMALSSIDNIESLHFDLSRRELKARHQGEPNRLLERLQPLNLGTILLDTQPLSVNVEAGLLVSVFSVPKMDCASEENLIRMAVQDVPGVQSLSFDLSNRVVKATHNGSPNELLQKLESLKLGAILRESKQATSSPASTAAIDDAAQARTLRLLLGINAFMFVIELTTGLIAQSTGLIADSLDMFADAAVYGLALYAVGRAASMKSRAAHLAGWLQLLLAVGALTEVARRFVYGSEPESILMIGMGVIALIANVSCLLLISGKREDGVHMKASYIFSANDVVANLGVIVAGALVMFTASPYPDLVIGTIIGVIVLNGARRILQLK</sequence>
<feature type="transmembrane region" description="Helical" evidence="6">
    <location>
        <begin position="248"/>
        <end position="269"/>
    </location>
</feature>
<keyword evidence="5 6" id="KW-0472">Membrane</keyword>
<dbReference type="PROSITE" id="PS50846">
    <property type="entry name" value="HMA_2"/>
    <property type="match status" value="1"/>
</dbReference>
<evidence type="ECO:0000256" key="1">
    <source>
        <dbReference type="ARBA" id="ARBA00004141"/>
    </source>
</evidence>
<dbReference type="SUPFAM" id="SSF55008">
    <property type="entry name" value="HMA, heavy metal-associated domain"/>
    <property type="match status" value="2"/>
</dbReference>
<dbReference type="Proteomes" id="UP000501130">
    <property type="component" value="Chromosome"/>
</dbReference>
<evidence type="ECO:0000259" key="7">
    <source>
        <dbReference type="PROSITE" id="PS50846"/>
    </source>
</evidence>
<keyword evidence="4 6" id="KW-1133">Transmembrane helix</keyword>
<dbReference type="Gene3D" id="3.30.70.100">
    <property type="match status" value="1"/>
</dbReference>
<organism evidence="8 9">
    <name type="scientific">Limnobacter profundi</name>
    <dbReference type="NCBI Taxonomy" id="2732163"/>
    <lineage>
        <taxon>Bacteria</taxon>
        <taxon>Pseudomonadati</taxon>
        <taxon>Pseudomonadota</taxon>
        <taxon>Betaproteobacteria</taxon>
        <taxon>Burkholderiales</taxon>
        <taxon>Burkholderiaceae</taxon>
        <taxon>Limnobacter</taxon>
    </lineage>
</organism>
<dbReference type="InterPro" id="IPR027469">
    <property type="entry name" value="Cation_efflux_TMD_sf"/>
</dbReference>
<evidence type="ECO:0000256" key="5">
    <source>
        <dbReference type="ARBA" id="ARBA00023136"/>
    </source>
</evidence>
<dbReference type="CDD" id="cd00371">
    <property type="entry name" value="HMA"/>
    <property type="match status" value="1"/>
</dbReference>
<keyword evidence="2 6" id="KW-0812">Transmembrane</keyword>
<protein>
    <submittedName>
        <fullName evidence="8">Cation transporter</fullName>
    </submittedName>
</protein>
<dbReference type="InterPro" id="IPR058533">
    <property type="entry name" value="Cation_efflux_TM"/>
</dbReference>
<comment type="subcellular location">
    <subcellularLocation>
        <location evidence="1">Membrane</location>
        <topology evidence="1">Multi-pass membrane protein</topology>
    </subcellularLocation>
</comment>
<dbReference type="SUPFAM" id="SSF161111">
    <property type="entry name" value="Cation efflux protein transmembrane domain-like"/>
    <property type="match status" value="1"/>
</dbReference>
<accession>A0ABX6N9M9</accession>
<keyword evidence="3" id="KW-0813">Transport</keyword>
<evidence type="ECO:0000313" key="8">
    <source>
        <dbReference type="EMBL" id="QJR31105.1"/>
    </source>
</evidence>
<evidence type="ECO:0000256" key="6">
    <source>
        <dbReference type="SAM" id="Phobius"/>
    </source>
</evidence>
<dbReference type="Gene3D" id="1.20.1510.10">
    <property type="entry name" value="Cation efflux protein transmembrane domain"/>
    <property type="match status" value="1"/>
</dbReference>
<reference evidence="8 9" key="1">
    <citation type="submission" date="2020-05" db="EMBL/GenBank/DDBJ databases">
        <title>Compete genome of Limnobacter sp. SAORIC-580.</title>
        <authorList>
            <person name="Song J."/>
            <person name="Cho J.-C."/>
        </authorList>
    </citation>
    <scope>NUCLEOTIDE SEQUENCE [LARGE SCALE GENOMIC DNA]</scope>
    <source>
        <strain evidence="8 9">SAORIC-580</strain>
    </source>
</reference>
<dbReference type="PANTHER" id="PTHR11562:SF17">
    <property type="entry name" value="RE54080P-RELATED"/>
    <property type="match status" value="1"/>
</dbReference>
<feature type="transmembrane region" description="Helical" evidence="6">
    <location>
        <begin position="162"/>
        <end position="181"/>
    </location>
</feature>
<dbReference type="PANTHER" id="PTHR11562">
    <property type="entry name" value="CATION EFFLUX PROTEIN/ ZINC TRANSPORTER"/>
    <property type="match status" value="1"/>
</dbReference>
<evidence type="ECO:0000313" key="9">
    <source>
        <dbReference type="Proteomes" id="UP000501130"/>
    </source>
</evidence>
<name>A0ABX6N9M9_9BURK</name>
<dbReference type="InterPro" id="IPR036163">
    <property type="entry name" value="HMA_dom_sf"/>
</dbReference>
<evidence type="ECO:0000256" key="2">
    <source>
        <dbReference type="ARBA" id="ARBA00022692"/>
    </source>
</evidence>
<keyword evidence="3" id="KW-0862">Zinc</keyword>
<feature type="transmembrane region" description="Helical" evidence="6">
    <location>
        <begin position="193"/>
        <end position="211"/>
    </location>
</feature>
<dbReference type="InterPro" id="IPR050681">
    <property type="entry name" value="CDF/SLC30A"/>
</dbReference>
<feature type="domain" description="HMA" evidence="7">
    <location>
        <begin position="71"/>
        <end position="134"/>
    </location>
</feature>
<keyword evidence="3" id="KW-0864">Zinc transport</keyword>
<feature type="transmembrane region" description="Helical" evidence="6">
    <location>
        <begin position="313"/>
        <end position="331"/>
    </location>
</feature>
<keyword evidence="9" id="KW-1185">Reference proteome</keyword>
<proteinExistence type="predicted"/>